<feature type="transmembrane region" description="Helical" evidence="6">
    <location>
        <begin position="232"/>
        <end position="253"/>
    </location>
</feature>
<organism evidence="7 8">
    <name type="scientific">Luteibacter jiangsuensis</name>
    <dbReference type="NCBI Taxonomy" id="637577"/>
    <lineage>
        <taxon>Bacteria</taxon>
        <taxon>Pseudomonadati</taxon>
        <taxon>Pseudomonadota</taxon>
        <taxon>Gammaproteobacteria</taxon>
        <taxon>Lysobacterales</taxon>
        <taxon>Rhodanobacteraceae</taxon>
        <taxon>Luteibacter</taxon>
    </lineage>
</organism>
<dbReference type="Pfam" id="PF03706">
    <property type="entry name" value="LPG_synthase_TM"/>
    <property type="match status" value="1"/>
</dbReference>
<feature type="transmembrane region" description="Helical" evidence="6">
    <location>
        <begin position="168"/>
        <end position="188"/>
    </location>
</feature>
<dbReference type="PANTHER" id="PTHR39087">
    <property type="entry name" value="UPF0104 MEMBRANE PROTEIN MJ1595"/>
    <property type="match status" value="1"/>
</dbReference>
<feature type="transmembrane region" description="Helical" evidence="6">
    <location>
        <begin position="53"/>
        <end position="71"/>
    </location>
</feature>
<proteinExistence type="predicted"/>
<gene>
    <name evidence="7" type="ORF">HBF26_04715</name>
</gene>
<dbReference type="EMBL" id="JAAQQR010000002">
    <property type="protein sequence ID" value="NID04175.1"/>
    <property type="molecule type" value="Genomic_DNA"/>
</dbReference>
<feature type="transmembrane region" description="Helical" evidence="6">
    <location>
        <begin position="20"/>
        <end position="38"/>
    </location>
</feature>
<dbReference type="PANTHER" id="PTHR39087:SF2">
    <property type="entry name" value="UPF0104 MEMBRANE PROTEIN MJ1595"/>
    <property type="match status" value="1"/>
</dbReference>
<dbReference type="Proteomes" id="UP001429601">
    <property type="component" value="Unassembled WGS sequence"/>
</dbReference>
<evidence type="ECO:0000313" key="8">
    <source>
        <dbReference type="Proteomes" id="UP001429601"/>
    </source>
</evidence>
<comment type="caution">
    <text evidence="7">The sequence shown here is derived from an EMBL/GenBank/DDBJ whole genome shotgun (WGS) entry which is preliminary data.</text>
</comment>
<evidence type="ECO:0000256" key="2">
    <source>
        <dbReference type="ARBA" id="ARBA00022475"/>
    </source>
</evidence>
<evidence type="ECO:0000256" key="1">
    <source>
        <dbReference type="ARBA" id="ARBA00004651"/>
    </source>
</evidence>
<sequence length="353" mass="37419">MTMLDEPAPLTAPRKGKNNIVRLVIGCGLSVACLYFVFRNIRLKDVEHALATFHWPYLIVGVLSLAVGYSARIFRWKMLLEACGPRVTTAACAGPFLASIALNNVLPFRLGDVVRALVFPTALGVTKTGATATLVLERLVDLLTLLVCLTVAASFFPKRALPASVVDIVIALSVMGSVALLGLMLLTGPIVRLTRWFATRIEPKAPAKLVVLVRAIADLVEALQSISRIRTVFAALAISFVAWAGELGLYLALMQGTGMAFFLPGGLLLMSMATIATLVPSSPGYVGPYHLAAFTAAHLMGGSSTQAMTLAILCHLGVWLPTTVAGAIVMAFNRNLFKAARNQASLAASGDTT</sequence>
<evidence type="ECO:0000256" key="5">
    <source>
        <dbReference type="ARBA" id="ARBA00023136"/>
    </source>
</evidence>
<dbReference type="InterPro" id="IPR022791">
    <property type="entry name" value="L-PG_synthase/AglD"/>
</dbReference>
<reference evidence="7 8" key="1">
    <citation type="journal article" date="2011" name="Curr. Microbiol.">
        <title>Luteibacter jiangsuensis sp. nov.: a methamidophos-degrading bacterium isolated from a methamidophos-manufacturing factory.</title>
        <authorList>
            <person name="Wang L."/>
            <person name="Wang G.L."/>
            <person name="Li S.P."/>
            <person name="Jiang J.D."/>
        </authorList>
    </citation>
    <scope>NUCLEOTIDE SEQUENCE [LARGE SCALE GENOMIC DNA]</scope>
    <source>
        <strain evidence="7 8">CGMCC 1.10133</strain>
    </source>
</reference>
<keyword evidence="3 6" id="KW-0812">Transmembrane</keyword>
<evidence type="ECO:0000256" key="3">
    <source>
        <dbReference type="ARBA" id="ARBA00022692"/>
    </source>
</evidence>
<evidence type="ECO:0000256" key="4">
    <source>
        <dbReference type="ARBA" id="ARBA00022989"/>
    </source>
</evidence>
<keyword evidence="8" id="KW-1185">Reference proteome</keyword>
<name>A0ABX0Q2J1_9GAMM</name>
<comment type="subcellular location">
    <subcellularLocation>
        <location evidence="1">Cell membrane</location>
        <topology evidence="1">Multi-pass membrane protein</topology>
    </subcellularLocation>
</comment>
<evidence type="ECO:0000256" key="6">
    <source>
        <dbReference type="SAM" id="Phobius"/>
    </source>
</evidence>
<feature type="transmembrane region" description="Helical" evidence="6">
    <location>
        <begin position="310"/>
        <end position="332"/>
    </location>
</feature>
<keyword evidence="5 6" id="KW-0472">Membrane</keyword>
<feature type="transmembrane region" description="Helical" evidence="6">
    <location>
        <begin position="260"/>
        <end position="279"/>
    </location>
</feature>
<keyword evidence="4 6" id="KW-1133">Transmembrane helix</keyword>
<protein>
    <submittedName>
        <fullName evidence="7">Flippase-like domain-containing protein</fullName>
    </submittedName>
</protein>
<dbReference type="RefSeq" id="WP_167123602.1">
    <property type="nucleotide sequence ID" value="NZ_JAAQQR010000002.1"/>
</dbReference>
<accession>A0ABX0Q2J1</accession>
<evidence type="ECO:0000313" key="7">
    <source>
        <dbReference type="EMBL" id="NID04175.1"/>
    </source>
</evidence>
<feature type="transmembrane region" description="Helical" evidence="6">
    <location>
        <begin position="139"/>
        <end position="156"/>
    </location>
</feature>
<keyword evidence="2" id="KW-1003">Cell membrane</keyword>